<evidence type="ECO:0000256" key="1">
    <source>
        <dbReference type="SAM" id="MobiDB-lite"/>
    </source>
</evidence>
<evidence type="ECO:0000313" key="3">
    <source>
        <dbReference type="Proteomes" id="UP000053825"/>
    </source>
</evidence>
<sequence length="54" mass="6363">MHVNYCNKTRINRSAQRISDVTKKARTDRKEERTAEQHLFQEEEGPIYDLGLAD</sequence>
<accession>A0A0L7QKS1</accession>
<proteinExistence type="predicted"/>
<gene>
    <name evidence="2" type="ORF">WH47_10937</name>
</gene>
<organism evidence="2 3">
    <name type="scientific">Habropoda laboriosa</name>
    <dbReference type="NCBI Taxonomy" id="597456"/>
    <lineage>
        <taxon>Eukaryota</taxon>
        <taxon>Metazoa</taxon>
        <taxon>Ecdysozoa</taxon>
        <taxon>Arthropoda</taxon>
        <taxon>Hexapoda</taxon>
        <taxon>Insecta</taxon>
        <taxon>Pterygota</taxon>
        <taxon>Neoptera</taxon>
        <taxon>Endopterygota</taxon>
        <taxon>Hymenoptera</taxon>
        <taxon>Apocrita</taxon>
        <taxon>Aculeata</taxon>
        <taxon>Apoidea</taxon>
        <taxon>Anthophila</taxon>
        <taxon>Apidae</taxon>
        <taxon>Habropoda</taxon>
    </lineage>
</organism>
<keyword evidence="3" id="KW-1185">Reference proteome</keyword>
<reference evidence="2 3" key="1">
    <citation type="submission" date="2015-07" db="EMBL/GenBank/DDBJ databases">
        <title>The genome of Habropoda laboriosa.</title>
        <authorList>
            <person name="Pan H."/>
            <person name="Kapheim K."/>
        </authorList>
    </citation>
    <scope>NUCLEOTIDE SEQUENCE [LARGE SCALE GENOMIC DNA]</scope>
    <source>
        <strain evidence="2">0110345459</strain>
    </source>
</reference>
<protein>
    <submittedName>
        <fullName evidence="2">Uncharacterized protein</fullName>
    </submittedName>
</protein>
<feature type="compositionally biased region" description="Basic and acidic residues" evidence="1">
    <location>
        <begin position="20"/>
        <end position="41"/>
    </location>
</feature>
<name>A0A0L7QKS1_9HYME</name>
<feature type="region of interest" description="Disordered" evidence="1">
    <location>
        <begin position="19"/>
        <end position="54"/>
    </location>
</feature>
<evidence type="ECO:0000313" key="2">
    <source>
        <dbReference type="EMBL" id="KOC59111.1"/>
    </source>
</evidence>
<dbReference type="Proteomes" id="UP000053825">
    <property type="component" value="Unassembled WGS sequence"/>
</dbReference>
<dbReference type="AlphaFoldDB" id="A0A0L7QKS1"/>
<dbReference type="EMBL" id="KQ414945">
    <property type="protein sequence ID" value="KOC59111.1"/>
    <property type="molecule type" value="Genomic_DNA"/>
</dbReference>